<dbReference type="Pfam" id="PF00248">
    <property type="entry name" value="Aldo_ket_red"/>
    <property type="match status" value="1"/>
</dbReference>
<feature type="binding site" evidence="3">
    <location>
        <position position="119"/>
    </location>
    <ligand>
        <name>substrate</name>
    </ligand>
</feature>
<feature type="active site" description="Proton donor" evidence="2">
    <location>
        <position position="57"/>
    </location>
</feature>
<dbReference type="GeneID" id="54481259"/>
<organism evidence="6 7">
    <name type="scientific">Pseudovirgaria hyperparasitica</name>
    <dbReference type="NCBI Taxonomy" id="470096"/>
    <lineage>
        <taxon>Eukaryota</taxon>
        <taxon>Fungi</taxon>
        <taxon>Dikarya</taxon>
        <taxon>Ascomycota</taxon>
        <taxon>Pezizomycotina</taxon>
        <taxon>Dothideomycetes</taxon>
        <taxon>Dothideomycetes incertae sedis</taxon>
        <taxon>Acrospermales</taxon>
        <taxon>Acrospermaceae</taxon>
        <taxon>Pseudovirgaria</taxon>
    </lineage>
</organism>
<dbReference type="PROSITE" id="PS00798">
    <property type="entry name" value="ALDOKETO_REDUCTASE_1"/>
    <property type="match status" value="1"/>
</dbReference>
<dbReference type="Proteomes" id="UP000799437">
    <property type="component" value="Unassembled WGS sequence"/>
</dbReference>
<name>A0A6A6WGS9_9PEZI</name>
<accession>A0A6A6WGS9</accession>
<dbReference type="Gene3D" id="3.20.20.100">
    <property type="entry name" value="NADP-dependent oxidoreductase domain"/>
    <property type="match status" value="1"/>
</dbReference>
<evidence type="ECO:0000256" key="4">
    <source>
        <dbReference type="PIRSR" id="PIRSR000097-3"/>
    </source>
</evidence>
<dbReference type="SUPFAM" id="SSF51430">
    <property type="entry name" value="NAD(P)-linked oxidoreductase"/>
    <property type="match status" value="1"/>
</dbReference>
<gene>
    <name evidence="6" type="ORF">EJ05DRAFT_255060</name>
</gene>
<evidence type="ECO:0000313" key="7">
    <source>
        <dbReference type="Proteomes" id="UP000799437"/>
    </source>
</evidence>
<evidence type="ECO:0000256" key="3">
    <source>
        <dbReference type="PIRSR" id="PIRSR000097-2"/>
    </source>
</evidence>
<proteinExistence type="predicted"/>
<feature type="domain" description="NADP-dependent oxidoreductase" evidence="5">
    <location>
        <begin position="21"/>
        <end position="306"/>
    </location>
</feature>
<evidence type="ECO:0000259" key="5">
    <source>
        <dbReference type="Pfam" id="PF00248"/>
    </source>
</evidence>
<dbReference type="FunFam" id="3.20.20.100:FF:000002">
    <property type="entry name" value="2,5-diketo-D-gluconic acid reductase A"/>
    <property type="match status" value="1"/>
</dbReference>
<reference evidence="6" key="1">
    <citation type="journal article" date="2020" name="Stud. Mycol.">
        <title>101 Dothideomycetes genomes: a test case for predicting lifestyles and emergence of pathogens.</title>
        <authorList>
            <person name="Haridas S."/>
            <person name="Albert R."/>
            <person name="Binder M."/>
            <person name="Bloem J."/>
            <person name="Labutti K."/>
            <person name="Salamov A."/>
            <person name="Andreopoulos B."/>
            <person name="Baker S."/>
            <person name="Barry K."/>
            <person name="Bills G."/>
            <person name="Bluhm B."/>
            <person name="Cannon C."/>
            <person name="Castanera R."/>
            <person name="Culley D."/>
            <person name="Daum C."/>
            <person name="Ezra D."/>
            <person name="Gonzalez J."/>
            <person name="Henrissat B."/>
            <person name="Kuo A."/>
            <person name="Liang C."/>
            <person name="Lipzen A."/>
            <person name="Lutzoni F."/>
            <person name="Magnuson J."/>
            <person name="Mondo S."/>
            <person name="Nolan M."/>
            <person name="Ohm R."/>
            <person name="Pangilinan J."/>
            <person name="Park H.-J."/>
            <person name="Ramirez L."/>
            <person name="Alfaro M."/>
            <person name="Sun H."/>
            <person name="Tritt A."/>
            <person name="Yoshinaga Y."/>
            <person name="Zwiers L.-H."/>
            <person name="Turgeon B."/>
            <person name="Goodwin S."/>
            <person name="Spatafora J."/>
            <person name="Crous P."/>
            <person name="Grigoriev I."/>
        </authorList>
    </citation>
    <scope>NUCLEOTIDE SEQUENCE</scope>
    <source>
        <strain evidence="6">CBS 121739</strain>
    </source>
</reference>
<evidence type="ECO:0000256" key="2">
    <source>
        <dbReference type="PIRSR" id="PIRSR000097-1"/>
    </source>
</evidence>
<dbReference type="GO" id="GO:0016616">
    <property type="term" value="F:oxidoreductase activity, acting on the CH-OH group of donors, NAD or NADP as acceptor"/>
    <property type="evidence" value="ECO:0007669"/>
    <property type="project" value="UniProtKB-ARBA"/>
</dbReference>
<dbReference type="RefSeq" id="XP_033603627.1">
    <property type="nucleotide sequence ID" value="XM_033740205.1"/>
</dbReference>
<keyword evidence="7" id="KW-1185">Reference proteome</keyword>
<evidence type="ECO:0000313" key="6">
    <source>
        <dbReference type="EMBL" id="KAF2761176.1"/>
    </source>
</evidence>
<dbReference type="OrthoDB" id="416253at2759"/>
<protein>
    <submittedName>
        <fullName evidence="6">Aldo-keto reductase</fullName>
    </submittedName>
</protein>
<dbReference type="InterPro" id="IPR020471">
    <property type="entry name" value="AKR"/>
</dbReference>
<feature type="site" description="Lowers pKa of active site Tyr" evidence="4">
    <location>
        <position position="86"/>
    </location>
</feature>
<dbReference type="InterPro" id="IPR023210">
    <property type="entry name" value="NADP_OxRdtase_dom"/>
</dbReference>
<dbReference type="AlphaFoldDB" id="A0A6A6WGS9"/>
<dbReference type="InterPro" id="IPR018170">
    <property type="entry name" value="Aldo/ket_reductase_CS"/>
</dbReference>
<keyword evidence="1" id="KW-0560">Oxidoreductase</keyword>
<dbReference type="EMBL" id="ML996567">
    <property type="protein sequence ID" value="KAF2761176.1"/>
    <property type="molecule type" value="Genomic_DNA"/>
</dbReference>
<dbReference type="CDD" id="cd19071">
    <property type="entry name" value="AKR_AKR1-5-like"/>
    <property type="match status" value="1"/>
</dbReference>
<dbReference type="PRINTS" id="PR00069">
    <property type="entry name" value="ALDKETRDTASE"/>
</dbReference>
<dbReference type="PIRSF" id="PIRSF000097">
    <property type="entry name" value="AKR"/>
    <property type="match status" value="1"/>
</dbReference>
<evidence type="ECO:0000256" key="1">
    <source>
        <dbReference type="ARBA" id="ARBA00023002"/>
    </source>
</evidence>
<dbReference type="PROSITE" id="PS00062">
    <property type="entry name" value="ALDOKETO_REDUCTASE_2"/>
    <property type="match status" value="1"/>
</dbReference>
<dbReference type="InterPro" id="IPR036812">
    <property type="entry name" value="NAD(P)_OxRdtase_dom_sf"/>
</dbReference>
<sequence>MDSNSLPTEFDIGEGLKMPSIGIGTGTFKGDGQDRVKAIVLAALKKGYRHIDTATAYGTEKAVGEAIKEFIKDSGVPREELFVTTKLDQNWHKPSDVAEAMARSLESLDLDYVDLYMMHFSHAYQSSGNDRIKERHENGKPKIDYDLSRAYPEVWKSMEALVHTKKARSIGVSNFNIRKLQRLLKDADIPPAVNQVEIHPYLPQYELISFCHDKNIHVTAHQPLGGAPIDAVKEHKDIPVPLLHPKIITLAGKLDLTPAQVLLSWLLTRGLSAVPKTSQESRLQENLCKSLQKLSPESLQTVDQVYKETGEIRYLQPRDYIGFDIFDEKHDEPTEQ</sequence>
<dbReference type="PANTHER" id="PTHR11732">
    <property type="entry name" value="ALDO/KETO REDUCTASE"/>
    <property type="match status" value="1"/>
</dbReference>